<dbReference type="AlphaFoldDB" id="A0A4S8M1X9"/>
<sequence>MAATAEIYDTIGAMFIGMVVGLVLWGFSCLQVWFYFDNYKSDPVLLRTVVFLTWLSDTIHQTLVVHVVYTYVIAFFGDVGHLDKVIWSVYIEVLFCAFTGFLVQSFFAYRIWQCGYCKIPLIPTKILLVVAELFTSVAYVCQGLAQGLHTYEQLKQLKALSMTVNVLAASGDVVLSVSISYMLTASKTGFTRSNHLINRLVLFSINTGLLTSLCACCSLLFILVLPNTFWYFAFYFVISRFYSNSLLATLNARRRFNQIGRVENKAATTDNIGKSTQRGSQAFTERVKSMMINIHPQADPITTRNGGINAEIHVEVETVMNYSDGDVVRSGSRAYESDVEKSASTTDLELESVKDEKSSMSAMLKD</sequence>
<reference evidence="4 5" key="1">
    <citation type="journal article" date="2019" name="Nat. Ecol. Evol.">
        <title>Megaphylogeny resolves global patterns of mushroom evolution.</title>
        <authorList>
            <person name="Varga T."/>
            <person name="Krizsan K."/>
            <person name="Foldi C."/>
            <person name="Dima B."/>
            <person name="Sanchez-Garcia M."/>
            <person name="Sanchez-Ramirez S."/>
            <person name="Szollosi G.J."/>
            <person name="Szarkandi J.G."/>
            <person name="Papp V."/>
            <person name="Albert L."/>
            <person name="Andreopoulos W."/>
            <person name="Angelini C."/>
            <person name="Antonin V."/>
            <person name="Barry K.W."/>
            <person name="Bougher N.L."/>
            <person name="Buchanan P."/>
            <person name="Buyck B."/>
            <person name="Bense V."/>
            <person name="Catcheside P."/>
            <person name="Chovatia M."/>
            <person name="Cooper J."/>
            <person name="Damon W."/>
            <person name="Desjardin D."/>
            <person name="Finy P."/>
            <person name="Geml J."/>
            <person name="Haridas S."/>
            <person name="Hughes K."/>
            <person name="Justo A."/>
            <person name="Karasinski D."/>
            <person name="Kautmanova I."/>
            <person name="Kiss B."/>
            <person name="Kocsube S."/>
            <person name="Kotiranta H."/>
            <person name="LaButti K.M."/>
            <person name="Lechner B.E."/>
            <person name="Liimatainen K."/>
            <person name="Lipzen A."/>
            <person name="Lukacs Z."/>
            <person name="Mihaltcheva S."/>
            <person name="Morgado L.N."/>
            <person name="Niskanen T."/>
            <person name="Noordeloos M.E."/>
            <person name="Ohm R.A."/>
            <person name="Ortiz-Santana B."/>
            <person name="Ovrebo C."/>
            <person name="Racz N."/>
            <person name="Riley R."/>
            <person name="Savchenko A."/>
            <person name="Shiryaev A."/>
            <person name="Soop K."/>
            <person name="Spirin V."/>
            <person name="Szebenyi C."/>
            <person name="Tomsovsky M."/>
            <person name="Tulloss R.E."/>
            <person name="Uehling J."/>
            <person name="Grigoriev I.V."/>
            <person name="Vagvolgyi C."/>
            <person name="Papp T."/>
            <person name="Martin F.M."/>
            <person name="Miettinen O."/>
            <person name="Hibbett D.S."/>
            <person name="Nagy L.G."/>
        </authorList>
    </citation>
    <scope>NUCLEOTIDE SEQUENCE [LARGE SCALE GENOMIC DNA]</scope>
    <source>
        <strain evidence="4 5">CBS 962.96</strain>
    </source>
</reference>
<feature type="transmembrane region" description="Helical" evidence="2">
    <location>
        <begin position="121"/>
        <end position="140"/>
    </location>
</feature>
<organism evidence="4 5">
    <name type="scientific">Dendrothele bispora (strain CBS 962.96)</name>
    <dbReference type="NCBI Taxonomy" id="1314807"/>
    <lineage>
        <taxon>Eukaryota</taxon>
        <taxon>Fungi</taxon>
        <taxon>Dikarya</taxon>
        <taxon>Basidiomycota</taxon>
        <taxon>Agaricomycotina</taxon>
        <taxon>Agaricomycetes</taxon>
        <taxon>Agaricomycetidae</taxon>
        <taxon>Agaricales</taxon>
        <taxon>Agaricales incertae sedis</taxon>
        <taxon>Dendrothele</taxon>
    </lineage>
</organism>
<feature type="transmembrane region" description="Helical" evidence="2">
    <location>
        <begin position="229"/>
        <end position="250"/>
    </location>
</feature>
<gene>
    <name evidence="4" type="ORF">K435DRAFT_665112</name>
</gene>
<evidence type="ECO:0000259" key="3">
    <source>
        <dbReference type="Pfam" id="PF20152"/>
    </source>
</evidence>
<feature type="domain" description="DUF6534" evidence="3">
    <location>
        <begin position="169"/>
        <end position="255"/>
    </location>
</feature>
<evidence type="ECO:0000256" key="2">
    <source>
        <dbReference type="SAM" id="Phobius"/>
    </source>
</evidence>
<dbReference type="Pfam" id="PF20152">
    <property type="entry name" value="DUF6534"/>
    <property type="match status" value="1"/>
</dbReference>
<evidence type="ECO:0000313" key="4">
    <source>
        <dbReference type="EMBL" id="THU96104.1"/>
    </source>
</evidence>
<dbReference type="OrthoDB" id="3263055at2759"/>
<dbReference type="InterPro" id="IPR045339">
    <property type="entry name" value="DUF6534"/>
</dbReference>
<accession>A0A4S8M1X9</accession>
<feature type="transmembrane region" description="Helical" evidence="2">
    <location>
        <begin position="160"/>
        <end position="184"/>
    </location>
</feature>
<dbReference type="EMBL" id="ML179184">
    <property type="protein sequence ID" value="THU96104.1"/>
    <property type="molecule type" value="Genomic_DNA"/>
</dbReference>
<feature type="region of interest" description="Disordered" evidence="1">
    <location>
        <begin position="333"/>
        <end position="366"/>
    </location>
</feature>
<name>A0A4S8M1X9_DENBC</name>
<dbReference type="PANTHER" id="PTHR40465:SF1">
    <property type="entry name" value="DUF6534 DOMAIN-CONTAINING PROTEIN"/>
    <property type="match status" value="1"/>
</dbReference>
<dbReference type="Proteomes" id="UP000297245">
    <property type="component" value="Unassembled WGS sequence"/>
</dbReference>
<dbReference type="PANTHER" id="PTHR40465">
    <property type="entry name" value="CHROMOSOME 1, WHOLE GENOME SHOTGUN SEQUENCE"/>
    <property type="match status" value="1"/>
</dbReference>
<protein>
    <recommendedName>
        <fullName evidence="3">DUF6534 domain-containing protein</fullName>
    </recommendedName>
</protein>
<keyword evidence="2" id="KW-1133">Transmembrane helix</keyword>
<proteinExistence type="predicted"/>
<keyword evidence="2" id="KW-0472">Membrane</keyword>
<feature type="transmembrane region" description="Helical" evidence="2">
    <location>
        <begin position="85"/>
        <end position="109"/>
    </location>
</feature>
<keyword evidence="5" id="KW-1185">Reference proteome</keyword>
<feature type="transmembrane region" description="Helical" evidence="2">
    <location>
        <begin position="12"/>
        <end position="36"/>
    </location>
</feature>
<evidence type="ECO:0000313" key="5">
    <source>
        <dbReference type="Proteomes" id="UP000297245"/>
    </source>
</evidence>
<feature type="transmembrane region" description="Helical" evidence="2">
    <location>
        <begin position="196"/>
        <end position="223"/>
    </location>
</feature>
<feature type="compositionally biased region" description="Basic and acidic residues" evidence="1">
    <location>
        <begin position="351"/>
        <end position="366"/>
    </location>
</feature>
<keyword evidence="2" id="KW-0812">Transmembrane</keyword>
<evidence type="ECO:0000256" key="1">
    <source>
        <dbReference type="SAM" id="MobiDB-lite"/>
    </source>
</evidence>